<evidence type="ECO:0008006" key="3">
    <source>
        <dbReference type="Google" id="ProtNLM"/>
    </source>
</evidence>
<dbReference type="eggNOG" id="ENOG502ZYQ6">
    <property type="taxonomic scope" value="Bacteria"/>
</dbReference>
<dbReference type="OrthoDB" id="1223552at2"/>
<reference evidence="1 2" key="1">
    <citation type="submission" date="2013-09" db="EMBL/GenBank/DDBJ databases">
        <authorList>
            <person name="Zeng Z."/>
            <person name="Chen C."/>
        </authorList>
    </citation>
    <scope>NUCLEOTIDE SEQUENCE [LARGE SCALE GENOMIC DNA]</scope>
    <source>
        <strain evidence="1 2">WB 4.1-42</strain>
    </source>
</reference>
<dbReference type="RefSeq" id="WP_026991111.1">
    <property type="nucleotide sequence ID" value="NZ_AUGP01000025.1"/>
</dbReference>
<keyword evidence="2" id="KW-1185">Reference proteome</keyword>
<evidence type="ECO:0000313" key="1">
    <source>
        <dbReference type="EMBL" id="KGO92187.1"/>
    </source>
</evidence>
<gene>
    <name evidence="1" type="ORF">Q766_13575</name>
</gene>
<proteinExistence type="predicted"/>
<name>A0A0A2MHU5_9FLAO</name>
<dbReference type="EMBL" id="JRLY01000011">
    <property type="protein sequence ID" value="KGO92187.1"/>
    <property type="molecule type" value="Genomic_DNA"/>
</dbReference>
<evidence type="ECO:0000313" key="2">
    <source>
        <dbReference type="Proteomes" id="UP000030111"/>
    </source>
</evidence>
<accession>A0A0A2MHU5</accession>
<dbReference type="AlphaFoldDB" id="A0A0A2MHU5"/>
<protein>
    <recommendedName>
        <fullName evidence="3">MORN repeat variant</fullName>
    </recommendedName>
</protein>
<dbReference type="Proteomes" id="UP000030111">
    <property type="component" value="Unassembled WGS sequence"/>
</dbReference>
<comment type="caution">
    <text evidence="1">The sequence shown here is derived from an EMBL/GenBank/DDBJ whole genome shotgun (WGS) entry which is preliminary data.</text>
</comment>
<dbReference type="Gene3D" id="3.90.930.1">
    <property type="match status" value="1"/>
</dbReference>
<sequence>MLKKLLITLLFLSALSCKKEGPEKEYYNNGNLKSVYVYKPGFKGAERKFYNENGILVGQKIWKDSLNVIQKEYYRNKKRKAFGALYDEHKTGWWSFYNGDGLLNRKTEFVFIDGKEVANQTIIYKPDGTVNPQESTIFSIALKDTLKVGRSIGTINYRPVLSAKSVFNVYVGQGIKPDFSNLRTVKLDTFSSDDKNNIWFGVEALQPGKKSVGGILEELFYEANKDKTDLVIKKQYTYFRKDIYIAE</sequence>
<organism evidence="1 2">
    <name type="scientific">Flavobacterium subsaxonicum WB 4.1-42 = DSM 21790</name>
    <dbReference type="NCBI Taxonomy" id="1121898"/>
    <lineage>
        <taxon>Bacteria</taxon>
        <taxon>Pseudomonadati</taxon>
        <taxon>Bacteroidota</taxon>
        <taxon>Flavobacteriia</taxon>
        <taxon>Flavobacteriales</taxon>
        <taxon>Flavobacteriaceae</taxon>
        <taxon>Flavobacterium</taxon>
    </lineage>
</organism>
<dbReference type="SUPFAM" id="SSF82185">
    <property type="entry name" value="Histone H3 K4-specific methyltransferase SET7/9 N-terminal domain"/>
    <property type="match status" value="1"/>
</dbReference>
<dbReference type="PROSITE" id="PS51257">
    <property type="entry name" value="PROKAR_LIPOPROTEIN"/>
    <property type="match status" value="1"/>
</dbReference>